<reference evidence="2" key="1">
    <citation type="submission" date="2022-11" db="EMBL/GenBank/DDBJ databases">
        <authorList>
            <person name="Somphong A."/>
            <person name="Phongsopitanun W."/>
        </authorList>
    </citation>
    <scope>NUCLEOTIDE SEQUENCE</scope>
    <source>
        <strain evidence="2">Pm04-4</strain>
    </source>
</reference>
<evidence type="ECO:0000313" key="3">
    <source>
        <dbReference type="Proteomes" id="UP001151002"/>
    </source>
</evidence>
<evidence type="ECO:0008006" key="4">
    <source>
        <dbReference type="Google" id="ProtNLM"/>
    </source>
</evidence>
<dbReference type="EMBL" id="JAPNTZ010000026">
    <property type="protein sequence ID" value="MCY1145399.1"/>
    <property type="molecule type" value="Genomic_DNA"/>
</dbReference>
<proteinExistence type="predicted"/>
<dbReference type="RefSeq" id="WP_267570019.1">
    <property type="nucleotide sequence ID" value="NZ_JAPNTZ010000026.1"/>
</dbReference>
<feature type="compositionally biased region" description="Basic and acidic residues" evidence="1">
    <location>
        <begin position="400"/>
        <end position="413"/>
    </location>
</feature>
<evidence type="ECO:0000313" key="2">
    <source>
        <dbReference type="EMBL" id="MCY1145399.1"/>
    </source>
</evidence>
<evidence type="ECO:0000256" key="1">
    <source>
        <dbReference type="SAM" id="MobiDB-lite"/>
    </source>
</evidence>
<protein>
    <recommendedName>
        <fullName evidence="4">S1 motif domain-containing protein</fullName>
    </recommendedName>
</protein>
<sequence>MTVHRIVSEDEARALAVRLQKPGRERPTVVLTIAGGQTEPFGDPEEIKKAVGDLADVVVMPTSDVSWAFSRAMPPDTQVYGGASRVYPLDIEWAIRPYRSKLRFAYSTADRARITEHLTNDALAAAMSGDLLTRRGTTSYRERSGVVALVVESRAVVKLDDGALASVWEELTEPGVPLDRLLTRGQQVTGVYDPGSGRLDLRGGLRRTGRLDYRAGDVVLADVAAVEADSVSLRLLPGASICVGRAAVTSNEDDLLTGLFTPGEVVACRIASVSPLALRLDDIDDDEAPLDAPSLLSGGPPWLRLPDLVTPIEPPTVVDEVPETPVPSPAPVTPARPPTPLEAMSRVVPAAAQVGELLAERDRVTALATELDALRRHAAGLERERDQARRKVEQLQSRYRNAERARQKSARDLEAAPAFTDPAEQFRWDVHCEWVRRIPAAEKPFRQLKEFDIGPEFLASIERIEGVLRGKIASVVVEVLTGHAEHSAGRVPHQLRAGSAGSPYVTRPGGGTCWRVALHTNTPAARRLHYWRTGDRFELSRVVLHDDFRP</sequence>
<dbReference type="Proteomes" id="UP001151002">
    <property type="component" value="Unassembled WGS sequence"/>
</dbReference>
<name>A0ABT4BFV4_9ACTN</name>
<feature type="region of interest" description="Disordered" evidence="1">
    <location>
        <begin position="385"/>
        <end position="413"/>
    </location>
</feature>
<keyword evidence="3" id="KW-1185">Reference proteome</keyword>
<organism evidence="2 3">
    <name type="scientific">Paractinoplanes pyxinae</name>
    <dbReference type="NCBI Taxonomy" id="2997416"/>
    <lineage>
        <taxon>Bacteria</taxon>
        <taxon>Bacillati</taxon>
        <taxon>Actinomycetota</taxon>
        <taxon>Actinomycetes</taxon>
        <taxon>Micromonosporales</taxon>
        <taxon>Micromonosporaceae</taxon>
        <taxon>Paractinoplanes</taxon>
    </lineage>
</organism>
<comment type="caution">
    <text evidence="2">The sequence shown here is derived from an EMBL/GenBank/DDBJ whole genome shotgun (WGS) entry which is preliminary data.</text>
</comment>
<gene>
    <name evidence="2" type="ORF">OWR29_45985</name>
</gene>
<accession>A0ABT4BFV4</accession>